<dbReference type="Proteomes" id="UP000237000">
    <property type="component" value="Unassembled WGS sequence"/>
</dbReference>
<accession>A0A2P5BPK4</accession>
<reference evidence="3" key="1">
    <citation type="submission" date="2016-06" db="EMBL/GenBank/DDBJ databases">
        <title>Parallel loss of symbiosis genes in relatives of nitrogen-fixing non-legume Parasponia.</title>
        <authorList>
            <person name="Van Velzen R."/>
            <person name="Holmer R."/>
            <person name="Bu F."/>
            <person name="Rutten L."/>
            <person name="Van Zeijl A."/>
            <person name="Liu W."/>
            <person name="Santuari L."/>
            <person name="Cao Q."/>
            <person name="Sharma T."/>
            <person name="Shen D."/>
            <person name="Roswanjaya Y."/>
            <person name="Wardhani T."/>
            <person name="Kalhor M.S."/>
            <person name="Jansen J."/>
            <person name="Van den Hoogen J."/>
            <person name="Gungor B."/>
            <person name="Hartog M."/>
            <person name="Hontelez J."/>
            <person name="Verver J."/>
            <person name="Yang W.-C."/>
            <person name="Schijlen E."/>
            <person name="Repin R."/>
            <person name="Schilthuizen M."/>
            <person name="Schranz E."/>
            <person name="Heidstra R."/>
            <person name="Miyata K."/>
            <person name="Fedorova E."/>
            <person name="Kohlen W."/>
            <person name="Bisseling T."/>
            <person name="Smit S."/>
            <person name="Geurts R."/>
        </authorList>
    </citation>
    <scope>NUCLEOTIDE SEQUENCE [LARGE SCALE GENOMIC DNA]</scope>
    <source>
        <strain evidence="3">cv. RG33-2</strain>
    </source>
</reference>
<dbReference type="InParanoid" id="A0A2P5BPK4"/>
<dbReference type="AlphaFoldDB" id="A0A2P5BPK4"/>
<name>A0A2P5BPK4_TREOI</name>
<organism evidence="2 3">
    <name type="scientific">Trema orientale</name>
    <name type="common">Charcoal tree</name>
    <name type="synonym">Celtis orientalis</name>
    <dbReference type="NCBI Taxonomy" id="63057"/>
    <lineage>
        <taxon>Eukaryota</taxon>
        <taxon>Viridiplantae</taxon>
        <taxon>Streptophyta</taxon>
        <taxon>Embryophyta</taxon>
        <taxon>Tracheophyta</taxon>
        <taxon>Spermatophyta</taxon>
        <taxon>Magnoliopsida</taxon>
        <taxon>eudicotyledons</taxon>
        <taxon>Gunneridae</taxon>
        <taxon>Pentapetalae</taxon>
        <taxon>rosids</taxon>
        <taxon>fabids</taxon>
        <taxon>Rosales</taxon>
        <taxon>Cannabaceae</taxon>
        <taxon>Trema</taxon>
    </lineage>
</organism>
<dbReference type="EMBL" id="JXTC01000483">
    <property type="protein sequence ID" value="PON50722.1"/>
    <property type="molecule type" value="Genomic_DNA"/>
</dbReference>
<keyword evidence="3" id="KW-1185">Reference proteome</keyword>
<dbReference type="Gene3D" id="3.10.450.10">
    <property type="match status" value="1"/>
</dbReference>
<feature type="region of interest" description="Disordered" evidence="1">
    <location>
        <begin position="25"/>
        <end position="75"/>
    </location>
</feature>
<evidence type="ECO:0000313" key="3">
    <source>
        <dbReference type="Proteomes" id="UP000237000"/>
    </source>
</evidence>
<evidence type="ECO:0000256" key="1">
    <source>
        <dbReference type="SAM" id="MobiDB-lite"/>
    </source>
</evidence>
<evidence type="ECO:0000313" key="2">
    <source>
        <dbReference type="EMBL" id="PON50722.1"/>
    </source>
</evidence>
<protein>
    <submittedName>
        <fullName evidence="2">Uncharacterized protein</fullName>
    </submittedName>
</protein>
<proteinExistence type="predicted"/>
<comment type="caution">
    <text evidence="2">The sequence shown here is derived from an EMBL/GenBank/DDBJ whole genome shotgun (WGS) entry which is preliminary data.</text>
</comment>
<sequence>MKPLPCLWSQSVAMSYRRNPCRRNNWFPDRRRYGGRNSDQQPQLQPAPPPPPPRRRRPQYSTVPPRPPSGTDYGPFSSYPYSLSPILRGPWKGPRPCINKPPKPYRDQDFYENALTGPCEPIHLENYHEGTKLFVASEGFHYEELDLDSTFRAGGAIHRINPESECAWGLAQTAAVFAIGSHNKTEGTNLTLRRVERVVETVGPYGIFFFITLQASDDSFYETKVHGECFPASSVEASVNAQPYCGLYYEFTLNFFRRAVHHPSVQWDYARRMGLLEDFKPPNL</sequence>
<gene>
    <name evidence="2" type="ORF">TorRG33x02_313510</name>
</gene>